<protein>
    <recommendedName>
        <fullName evidence="1">HTH cro/C1-type domain-containing protein</fullName>
    </recommendedName>
</protein>
<dbReference type="AlphaFoldDB" id="A0A916RSP4"/>
<dbReference type="RefSeq" id="WP_127071386.1">
    <property type="nucleotide sequence ID" value="NZ_BMKB01000013.1"/>
</dbReference>
<dbReference type="PROSITE" id="PS50943">
    <property type="entry name" value="HTH_CROC1"/>
    <property type="match status" value="1"/>
</dbReference>
<evidence type="ECO:0000313" key="2">
    <source>
        <dbReference type="EMBL" id="GGA64662.1"/>
    </source>
</evidence>
<organism evidence="2 3">
    <name type="scientific">Pelagibacterium lentulum</name>
    <dbReference type="NCBI Taxonomy" id="2029865"/>
    <lineage>
        <taxon>Bacteria</taxon>
        <taxon>Pseudomonadati</taxon>
        <taxon>Pseudomonadota</taxon>
        <taxon>Alphaproteobacteria</taxon>
        <taxon>Hyphomicrobiales</taxon>
        <taxon>Devosiaceae</taxon>
        <taxon>Pelagibacterium</taxon>
    </lineage>
</organism>
<dbReference type="InterPro" id="IPR031856">
    <property type="entry name" value="YdaS_toxin-like"/>
</dbReference>
<feature type="domain" description="HTH cro/C1-type" evidence="1">
    <location>
        <begin position="7"/>
        <end position="61"/>
    </location>
</feature>
<accession>A0A916RSP4</accession>
<dbReference type="Pfam" id="PF15943">
    <property type="entry name" value="YdaS_toxin"/>
    <property type="match status" value="1"/>
</dbReference>
<dbReference type="SUPFAM" id="SSF47413">
    <property type="entry name" value="lambda repressor-like DNA-binding domains"/>
    <property type="match status" value="1"/>
</dbReference>
<name>A0A916RSP4_9HYPH</name>
<reference evidence="2 3" key="1">
    <citation type="journal article" date="2014" name="Int. J. Syst. Evol. Microbiol.">
        <title>Complete genome sequence of Corynebacterium casei LMG S-19264T (=DSM 44701T), isolated from a smear-ripened cheese.</title>
        <authorList>
            <consortium name="US DOE Joint Genome Institute (JGI-PGF)"/>
            <person name="Walter F."/>
            <person name="Albersmeier A."/>
            <person name="Kalinowski J."/>
            <person name="Ruckert C."/>
        </authorList>
    </citation>
    <scope>NUCLEOTIDE SEQUENCE [LARGE SCALE GENOMIC DNA]</scope>
    <source>
        <strain evidence="2 3">CGMCC 1.15896</strain>
    </source>
</reference>
<dbReference type="Gene3D" id="1.10.260.40">
    <property type="entry name" value="lambda repressor-like DNA-binding domains"/>
    <property type="match status" value="1"/>
</dbReference>
<proteinExistence type="predicted"/>
<dbReference type="OrthoDB" id="8526323at2"/>
<dbReference type="InterPro" id="IPR010982">
    <property type="entry name" value="Lambda_DNA-bd_dom_sf"/>
</dbReference>
<dbReference type="GO" id="GO:0003677">
    <property type="term" value="F:DNA binding"/>
    <property type="evidence" value="ECO:0007669"/>
    <property type="project" value="InterPro"/>
</dbReference>
<dbReference type="Proteomes" id="UP000596977">
    <property type="component" value="Unassembled WGS sequence"/>
</dbReference>
<evidence type="ECO:0000259" key="1">
    <source>
        <dbReference type="PROSITE" id="PS50943"/>
    </source>
</evidence>
<dbReference type="InterPro" id="IPR001387">
    <property type="entry name" value="Cro/C1-type_HTH"/>
</dbReference>
<keyword evidence="3" id="KW-1185">Reference proteome</keyword>
<gene>
    <name evidence="2" type="ORF">GCM10011499_38910</name>
</gene>
<sequence length="72" mass="7707">MDNKSPLQKAIDEAGSQAALASKIGVSQAHISYWLTKAKRGVPAEYARKVAEVTGVPVHELRPDLYASEDAA</sequence>
<dbReference type="CDD" id="cd00093">
    <property type="entry name" value="HTH_XRE"/>
    <property type="match status" value="1"/>
</dbReference>
<comment type="caution">
    <text evidence="2">The sequence shown here is derived from an EMBL/GenBank/DDBJ whole genome shotgun (WGS) entry which is preliminary data.</text>
</comment>
<evidence type="ECO:0000313" key="3">
    <source>
        <dbReference type="Proteomes" id="UP000596977"/>
    </source>
</evidence>
<dbReference type="EMBL" id="BMKB01000013">
    <property type="protein sequence ID" value="GGA64662.1"/>
    <property type="molecule type" value="Genomic_DNA"/>
</dbReference>